<evidence type="ECO:0000313" key="3">
    <source>
        <dbReference type="Proteomes" id="UP001305779"/>
    </source>
</evidence>
<gene>
    <name evidence="2" type="ORF">PRZ48_002134</name>
</gene>
<evidence type="ECO:0000313" key="2">
    <source>
        <dbReference type="EMBL" id="KAK4508396.1"/>
    </source>
</evidence>
<sequence length="195" mass="20914">MESFSRILPIAKSRFSPALRDALLATSPLVFEEDLDASYISKEPNQYTHNPTRAGIAITPNARLVVMAMGTKKIDVPLGDARWREAVDISSDKNDRIIFKVNLVVAGTGTKGTSLEIRVRTRQARRIVEIAQQARGQVRAEHAPLQVPVGPGGHSLKVTVNVCSTMGPATQPVQSGLSRKPVPGSSNVTSAIPGV</sequence>
<protein>
    <submittedName>
        <fullName evidence="2">Uncharacterized protein</fullName>
    </submittedName>
</protein>
<organism evidence="2 3">
    <name type="scientific">Zasmidium cellare</name>
    <name type="common">Wine cellar mold</name>
    <name type="synonym">Racodium cellare</name>
    <dbReference type="NCBI Taxonomy" id="395010"/>
    <lineage>
        <taxon>Eukaryota</taxon>
        <taxon>Fungi</taxon>
        <taxon>Dikarya</taxon>
        <taxon>Ascomycota</taxon>
        <taxon>Pezizomycotina</taxon>
        <taxon>Dothideomycetes</taxon>
        <taxon>Dothideomycetidae</taxon>
        <taxon>Mycosphaerellales</taxon>
        <taxon>Mycosphaerellaceae</taxon>
        <taxon>Zasmidium</taxon>
    </lineage>
</organism>
<accession>A0ABR0F365</accession>
<name>A0ABR0F365_ZASCE</name>
<proteinExistence type="predicted"/>
<comment type="caution">
    <text evidence="2">The sequence shown here is derived from an EMBL/GenBank/DDBJ whole genome shotgun (WGS) entry which is preliminary data.</text>
</comment>
<feature type="region of interest" description="Disordered" evidence="1">
    <location>
        <begin position="171"/>
        <end position="195"/>
    </location>
</feature>
<dbReference type="EMBL" id="JAXOVC010000001">
    <property type="protein sequence ID" value="KAK4508396.1"/>
    <property type="molecule type" value="Genomic_DNA"/>
</dbReference>
<feature type="compositionally biased region" description="Polar residues" evidence="1">
    <location>
        <begin position="184"/>
        <end position="195"/>
    </location>
</feature>
<dbReference type="Proteomes" id="UP001305779">
    <property type="component" value="Unassembled WGS sequence"/>
</dbReference>
<evidence type="ECO:0000256" key="1">
    <source>
        <dbReference type="SAM" id="MobiDB-lite"/>
    </source>
</evidence>
<keyword evidence="3" id="KW-1185">Reference proteome</keyword>
<reference evidence="2 3" key="1">
    <citation type="journal article" date="2023" name="G3 (Bethesda)">
        <title>A chromosome-level genome assembly of Zasmidium syzygii isolated from banana leaves.</title>
        <authorList>
            <person name="van Westerhoven A.C."/>
            <person name="Mehrabi R."/>
            <person name="Talebi R."/>
            <person name="Steentjes M.B.F."/>
            <person name="Corcolon B."/>
            <person name="Chong P.A."/>
            <person name="Kema G.H.J."/>
            <person name="Seidl M.F."/>
        </authorList>
    </citation>
    <scope>NUCLEOTIDE SEQUENCE [LARGE SCALE GENOMIC DNA]</scope>
    <source>
        <strain evidence="2 3">P124</strain>
    </source>
</reference>